<dbReference type="GO" id="GO:0015192">
    <property type="term" value="F:L-phenylalanine transmembrane transporter activity"/>
    <property type="evidence" value="ECO:0007669"/>
    <property type="project" value="TreeGrafter"/>
</dbReference>
<dbReference type="RefSeq" id="WP_142818407.1">
    <property type="nucleotide sequence ID" value="NZ_CP035503.1"/>
</dbReference>
<feature type="transmembrane region" description="Helical" evidence="10">
    <location>
        <begin position="12"/>
        <end position="30"/>
    </location>
</feature>
<keyword evidence="3" id="KW-1003">Cell membrane</keyword>
<evidence type="ECO:0000256" key="2">
    <source>
        <dbReference type="ARBA" id="ARBA00022448"/>
    </source>
</evidence>
<organism evidence="11 12">
    <name type="scientific">Rhodoferax sediminis</name>
    <dbReference type="NCBI Taxonomy" id="2509614"/>
    <lineage>
        <taxon>Bacteria</taxon>
        <taxon>Pseudomonadati</taxon>
        <taxon>Pseudomonadota</taxon>
        <taxon>Betaproteobacteria</taxon>
        <taxon>Burkholderiales</taxon>
        <taxon>Comamonadaceae</taxon>
        <taxon>Rhodoferax</taxon>
    </lineage>
</organism>
<dbReference type="PANTHER" id="PTHR11795">
    <property type="entry name" value="BRANCHED-CHAIN AMINO ACID TRANSPORT SYSTEM PERMEASE PROTEIN LIVH"/>
    <property type="match status" value="1"/>
</dbReference>
<dbReference type="OrthoDB" id="9807115at2"/>
<dbReference type="GO" id="GO:0005304">
    <property type="term" value="F:L-valine transmembrane transporter activity"/>
    <property type="evidence" value="ECO:0007669"/>
    <property type="project" value="TreeGrafter"/>
</dbReference>
<dbReference type="InterPro" id="IPR001851">
    <property type="entry name" value="ABC_transp_permease"/>
</dbReference>
<feature type="transmembrane region" description="Helical" evidence="10">
    <location>
        <begin position="89"/>
        <end position="110"/>
    </location>
</feature>
<dbReference type="EMBL" id="CP035503">
    <property type="protein sequence ID" value="QDL37238.1"/>
    <property type="molecule type" value="Genomic_DNA"/>
</dbReference>
<evidence type="ECO:0000256" key="1">
    <source>
        <dbReference type="ARBA" id="ARBA00004651"/>
    </source>
</evidence>
<dbReference type="GO" id="GO:1903806">
    <property type="term" value="P:L-isoleucine import across plasma membrane"/>
    <property type="evidence" value="ECO:0007669"/>
    <property type="project" value="TreeGrafter"/>
</dbReference>
<keyword evidence="7 10" id="KW-1133">Transmembrane helix</keyword>
<evidence type="ECO:0000256" key="8">
    <source>
        <dbReference type="ARBA" id="ARBA00023136"/>
    </source>
</evidence>
<name>A0A515DA00_9BURK</name>
<dbReference type="AlphaFoldDB" id="A0A515DA00"/>
<accession>A0A515DA00</accession>
<comment type="similarity">
    <text evidence="9">Belongs to the binding-protein-dependent transport system permease family. LivHM subfamily.</text>
</comment>
<feature type="transmembrane region" description="Helical" evidence="10">
    <location>
        <begin position="141"/>
        <end position="161"/>
    </location>
</feature>
<evidence type="ECO:0000256" key="3">
    <source>
        <dbReference type="ARBA" id="ARBA00022475"/>
    </source>
</evidence>
<sequence length="294" mass="31274">MLSQQIINALSQGAFYALFAAGLTLIFGVLDILNMAHGAVFMWGAMLSWYLMSALGVNFGFALLITIVFCGLMGLLLEHAAFRPLRGRSSGHLPPLVSSLALSIVLVHVAEKIFGTRVVRYPDDAVPFAQSVEVGGVQVSLLHVVLLVVALVLMGALWYMVARTRLGRSIRALQENPKVARLMGVDVDRTIAWMFVIASVLAGIAGAFLGVAYNSASPYMGNWVDLKGFAVIILGGMGSIPGALLGGMLIGFAEIGTVVYLSSDYRDAAVFVVLMGMLLLKPSGLLGSSREVRA</sequence>
<dbReference type="GO" id="GO:0005886">
    <property type="term" value="C:plasma membrane"/>
    <property type="evidence" value="ECO:0007669"/>
    <property type="project" value="UniProtKB-SubCell"/>
</dbReference>
<evidence type="ECO:0000256" key="10">
    <source>
        <dbReference type="SAM" id="Phobius"/>
    </source>
</evidence>
<keyword evidence="2" id="KW-0813">Transport</keyword>
<protein>
    <submittedName>
        <fullName evidence="11">Branched-chain amino acid ABC transporter permease</fullName>
    </submittedName>
</protein>
<dbReference type="GO" id="GO:0042941">
    <property type="term" value="P:D-alanine transmembrane transport"/>
    <property type="evidence" value="ECO:0007669"/>
    <property type="project" value="TreeGrafter"/>
</dbReference>
<keyword evidence="8 10" id="KW-0472">Membrane</keyword>
<evidence type="ECO:0000256" key="5">
    <source>
        <dbReference type="ARBA" id="ARBA00022692"/>
    </source>
</evidence>
<evidence type="ECO:0000313" key="12">
    <source>
        <dbReference type="Proteomes" id="UP000316798"/>
    </source>
</evidence>
<keyword evidence="4" id="KW-0997">Cell inner membrane</keyword>
<evidence type="ECO:0000256" key="4">
    <source>
        <dbReference type="ARBA" id="ARBA00022519"/>
    </source>
</evidence>
<proteinExistence type="inferred from homology"/>
<dbReference type="CDD" id="cd06582">
    <property type="entry name" value="TM_PBP1_LivH_like"/>
    <property type="match status" value="1"/>
</dbReference>
<comment type="subcellular location">
    <subcellularLocation>
        <location evidence="1">Cell membrane</location>
        <topology evidence="1">Multi-pass membrane protein</topology>
    </subcellularLocation>
</comment>
<evidence type="ECO:0000256" key="7">
    <source>
        <dbReference type="ARBA" id="ARBA00022989"/>
    </source>
</evidence>
<dbReference type="GO" id="GO:0015190">
    <property type="term" value="F:L-leucine transmembrane transporter activity"/>
    <property type="evidence" value="ECO:0007669"/>
    <property type="project" value="TreeGrafter"/>
</dbReference>
<dbReference type="PANTHER" id="PTHR11795:SF371">
    <property type="entry name" value="HIGH-AFFINITY BRANCHED-CHAIN AMINO ACID TRANSPORT SYSTEM PERMEASE PROTEIN LIVH"/>
    <property type="match status" value="1"/>
</dbReference>
<dbReference type="Proteomes" id="UP000316798">
    <property type="component" value="Chromosome"/>
</dbReference>
<dbReference type="KEGG" id="rhf:EUB48_08035"/>
<reference evidence="11 12" key="1">
    <citation type="submission" date="2019-01" db="EMBL/GenBank/DDBJ databases">
        <title>Genomic insights into a novel species Rhodoferax sp.</title>
        <authorList>
            <person name="Jin L."/>
        </authorList>
    </citation>
    <scope>NUCLEOTIDE SEQUENCE [LARGE SCALE GENOMIC DNA]</scope>
    <source>
        <strain evidence="11 12">CHu59-6-5</strain>
    </source>
</reference>
<feature type="transmembrane region" description="Helical" evidence="10">
    <location>
        <begin position="50"/>
        <end position="77"/>
    </location>
</feature>
<evidence type="ECO:0000313" key="11">
    <source>
        <dbReference type="EMBL" id="QDL37238.1"/>
    </source>
</evidence>
<dbReference type="Pfam" id="PF02653">
    <property type="entry name" value="BPD_transp_2"/>
    <property type="match status" value="1"/>
</dbReference>
<feature type="transmembrane region" description="Helical" evidence="10">
    <location>
        <begin position="228"/>
        <end position="261"/>
    </location>
</feature>
<feature type="transmembrane region" description="Helical" evidence="10">
    <location>
        <begin position="191"/>
        <end position="216"/>
    </location>
</feature>
<keyword evidence="5 10" id="KW-0812">Transmembrane</keyword>
<evidence type="ECO:0000256" key="6">
    <source>
        <dbReference type="ARBA" id="ARBA00022970"/>
    </source>
</evidence>
<evidence type="ECO:0000256" key="9">
    <source>
        <dbReference type="ARBA" id="ARBA00037998"/>
    </source>
</evidence>
<dbReference type="GO" id="GO:0015808">
    <property type="term" value="P:L-alanine transport"/>
    <property type="evidence" value="ECO:0007669"/>
    <property type="project" value="TreeGrafter"/>
</dbReference>
<keyword evidence="12" id="KW-1185">Reference proteome</keyword>
<keyword evidence="6" id="KW-0029">Amino-acid transport</keyword>
<dbReference type="InterPro" id="IPR052157">
    <property type="entry name" value="BCAA_transport_permease"/>
</dbReference>
<gene>
    <name evidence="11" type="ORF">EUB48_08035</name>
</gene>
<dbReference type="GO" id="GO:0015188">
    <property type="term" value="F:L-isoleucine transmembrane transporter activity"/>
    <property type="evidence" value="ECO:0007669"/>
    <property type="project" value="TreeGrafter"/>
</dbReference>